<dbReference type="Pfam" id="PF08268">
    <property type="entry name" value="FBA_3"/>
    <property type="match status" value="1"/>
</dbReference>
<dbReference type="AlphaFoldDB" id="A0A397ZI14"/>
<dbReference type="NCBIfam" id="TIGR01640">
    <property type="entry name" value="F_box_assoc_1"/>
    <property type="match status" value="2"/>
</dbReference>
<sequence length="295" mass="33741">MDCGCIVFGTESYVTILLIIEGFLHLVSLLAKSWANILCLPYFTELFLKKSLNHPRLLFNFKVDGKLYFFSAPQTQNTDDNSSLVATHYRTHSFNHINGISYLLQVHGLFITLPEVKEILPYPKTYCGYDPTDKQFKVLCVSANSASTRAHVLTLKTGKHLWRMIECTPHHTVVSHGISIARWVCFNVRSEKFSYIKMDDESTTGACTLINYKGKQGGVQFTDTCKRNLRLWLVEQDHAGKYKWSSNIYVLTLSFRGFDTAGMTGTSDIVLSTYYLSDPFYVFYYNVERKGFDKS</sequence>
<dbReference type="Proteomes" id="UP000264353">
    <property type="component" value="Chromosome A4"/>
</dbReference>
<dbReference type="InterPro" id="IPR013187">
    <property type="entry name" value="F-box-assoc_dom_typ3"/>
</dbReference>
<protein>
    <recommendedName>
        <fullName evidence="1">F-box associated beta-propeller type 3 domain-containing protein</fullName>
    </recommendedName>
</protein>
<proteinExistence type="predicted"/>
<dbReference type="PANTHER" id="PTHR31111">
    <property type="entry name" value="BNAA05G37150D PROTEIN-RELATED"/>
    <property type="match status" value="1"/>
</dbReference>
<dbReference type="PANTHER" id="PTHR31111:SF39">
    <property type="entry name" value="F-BOX DOMAIN-CONTAINING PROTEIN"/>
    <property type="match status" value="1"/>
</dbReference>
<reference evidence="2 3" key="1">
    <citation type="submission" date="2018-06" db="EMBL/GenBank/DDBJ databases">
        <title>WGS assembly of Brassica rapa FPsc.</title>
        <authorList>
            <person name="Bowman J."/>
            <person name="Kohchi T."/>
            <person name="Yamato K."/>
            <person name="Jenkins J."/>
            <person name="Shu S."/>
            <person name="Ishizaki K."/>
            <person name="Yamaoka S."/>
            <person name="Nishihama R."/>
            <person name="Nakamura Y."/>
            <person name="Berger F."/>
            <person name="Adam C."/>
            <person name="Aki S."/>
            <person name="Althoff F."/>
            <person name="Araki T."/>
            <person name="Arteaga-Vazquez M."/>
            <person name="Balasubrmanian S."/>
            <person name="Bauer D."/>
            <person name="Boehm C."/>
            <person name="Briginshaw L."/>
            <person name="Caballero-Perez J."/>
            <person name="Catarino B."/>
            <person name="Chen F."/>
            <person name="Chiyoda S."/>
            <person name="Chovatia M."/>
            <person name="Davies K."/>
            <person name="Delmans M."/>
            <person name="Demura T."/>
            <person name="Dierschke T."/>
            <person name="Dolan L."/>
            <person name="Dorantes-Acosta A."/>
            <person name="Eklund D."/>
            <person name="Florent S."/>
            <person name="Flores-Sandoval E."/>
            <person name="Fujiyama A."/>
            <person name="Fukuzawa H."/>
            <person name="Galik B."/>
            <person name="Grimanelli D."/>
            <person name="Grimwood J."/>
            <person name="Grossniklaus U."/>
            <person name="Hamada T."/>
            <person name="Haseloff J."/>
            <person name="Hetherington A."/>
            <person name="Higo A."/>
            <person name="Hirakawa Y."/>
            <person name="Hundley H."/>
            <person name="Ikeda Y."/>
            <person name="Inoue K."/>
            <person name="Inoue S."/>
            <person name="Ishida S."/>
            <person name="Jia Q."/>
            <person name="Kakita M."/>
            <person name="Kanazawa T."/>
            <person name="Kawai Y."/>
            <person name="Kawashima T."/>
            <person name="Kennedy M."/>
            <person name="Kinose K."/>
            <person name="Kinoshita T."/>
            <person name="Kohara Y."/>
            <person name="Koide E."/>
            <person name="Komatsu K."/>
            <person name="Kopischke S."/>
            <person name="Kubo M."/>
            <person name="Kyozuka J."/>
            <person name="Lagercrantz U."/>
            <person name="Lin S."/>
            <person name="Lindquist E."/>
            <person name="Lipzen A."/>
            <person name="Lu C."/>
            <person name="Luna E."/>
            <person name="Martienssen R."/>
            <person name="Minamino N."/>
            <person name="Mizutani M."/>
            <person name="Mizutani M."/>
            <person name="Mochizuki N."/>
            <person name="Monte I."/>
            <person name="Mosher R."/>
            <person name="Nagasaki H."/>
            <person name="Nakagami H."/>
            <person name="Naramoto S."/>
            <person name="Nishitani K."/>
            <person name="Ohtani M."/>
            <person name="Okamoto T."/>
            <person name="Okumura M."/>
            <person name="Phillips J."/>
            <person name="Pollak B."/>
            <person name="Reinders A."/>
            <person name="Roevekamp M."/>
            <person name="Sano R."/>
            <person name="Sawa S."/>
            <person name="Schmid M."/>
            <person name="Shirakawa M."/>
            <person name="Solano R."/>
            <person name="Spunde A."/>
            <person name="Suetsugu N."/>
            <person name="Sugano S."/>
            <person name="Sugiyama A."/>
            <person name="Sun R."/>
            <person name="Suzuki Y."/>
            <person name="Takenaka M."/>
            <person name="Takezawa D."/>
            <person name="Tomogane H."/>
            <person name="Tsuzuki M."/>
            <person name="Ueda T."/>
            <person name="Umeda M."/>
            <person name="Ward J."/>
            <person name="Watanabe Y."/>
            <person name="Yazaki K."/>
            <person name="Yokoyama R."/>
            <person name="Yoshitake Y."/>
            <person name="Yotsui I."/>
            <person name="Zachgo S."/>
            <person name="Schmutz J."/>
        </authorList>
    </citation>
    <scope>NUCLEOTIDE SEQUENCE [LARGE SCALE GENOMIC DNA]</scope>
    <source>
        <strain evidence="3">cv. B-3</strain>
    </source>
</reference>
<evidence type="ECO:0000259" key="1">
    <source>
        <dbReference type="Pfam" id="PF08268"/>
    </source>
</evidence>
<feature type="domain" description="F-box associated beta-propeller type 3" evidence="1">
    <location>
        <begin position="56"/>
        <end position="292"/>
    </location>
</feature>
<evidence type="ECO:0000313" key="2">
    <source>
        <dbReference type="EMBL" id="RID65287.1"/>
    </source>
</evidence>
<accession>A0A397ZI14</accession>
<name>A0A397ZI14_BRACM</name>
<dbReference type="EMBL" id="CM010631">
    <property type="protein sequence ID" value="RID65287.1"/>
    <property type="molecule type" value="Genomic_DNA"/>
</dbReference>
<organism evidence="2 3">
    <name type="scientific">Brassica campestris</name>
    <name type="common">Field mustard</name>
    <dbReference type="NCBI Taxonomy" id="3711"/>
    <lineage>
        <taxon>Eukaryota</taxon>
        <taxon>Viridiplantae</taxon>
        <taxon>Streptophyta</taxon>
        <taxon>Embryophyta</taxon>
        <taxon>Tracheophyta</taxon>
        <taxon>Spermatophyta</taxon>
        <taxon>Magnoliopsida</taxon>
        <taxon>eudicotyledons</taxon>
        <taxon>Gunneridae</taxon>
        <taxon>Pentapetalae</taxon>
        <taxon>rosids</taxon>
        <taxon>malvids</taxon>
        <taxon>Brassicales</taxon>
        <taxon>Brassicaceae</taxon>
        <taxon>Brassiceae</taxon>
        <taxon>Brassica</taxon>
    </lineage>
</organism>
<gene>
    <name evidence="2" type="ORF">BRARA_D00494</name>
</gene>
<dbReference type="InterPro" id="IPR017451">
    <property type="entry name" value="F-box-assoc_interact_dom"/>
</dbReference>
<evidence type="ECO:0000313" key="3">
    <source>
        <dbReference type="Proteomes" id="UP000264353"/>
    </source>
</evidence>